<evidence type="ECO:0000313" key="3">
    <source>
        <dbReference type="EMBL" id="KAA0973705.1"/>
    </source>
</evidence>
<dbReference type="InterPro" id="IPR027417">
    <property type="entry name" value="P-loop_NTPase"/>
</dbReference>
<feature type="domain" description="Anthranilate synthase component I N-terminal" evidence="2">
    <location>
        <begin position="223"/>
        <end position="366"/>
    </location>
</feature>
<dbReference type="GO" id="GO:0005737">
    <property type="term" value="C:cytoplasm"/>
    <property type="evidence" value="ECO:0007669"/>
    <property type="project" value="TreeGrafter"/>
</dbReference>
<dbReference type="GO" id="GO:0046820">
    <property type="term" value="F:4-amino-4-deoxychorismate synthase activity"/>
    <property type="evidence" value="ECO:0007669"/>
    <property type="project" value="TreeGrafter"/>
</dbReference>
<feature type="domain" description="Chorismate-utilising enzyme C-terminal" evidence="1">
    <location>
        <begin position="411"/>
        <end position="672"/>
    </location>
</feature>
<dbReference type="SUPFAM" id="SSF52540">
    <property type="entry name" value="P-loop containing nucleoside triphosphate hydrolases"/>
    <property type="match status" value="1"/>
</dbReference>
<dbReference type="AlphaFoldDB" id="A0A5B0E6E6"/>
<dbReference type="OrthoDB" id="3518032at2"/>
<name>A0A5B0E6E6_9MICC</name>
<dbReference type="Gene3D" id="3.40.50.300">
    <property type="entry name" value="P-loop containing nucleotide triphosphate hydrolases"/>
    <property type="match status" value="1"/>
</dbReference>
<dbReference type="PANTHER" id="PTHR11236:SF18">
    <property type="entry name" value="AMINODEOXYCHORISMATE SYNTHASE"/>
    <property type="match status" value="1"/>
</dbReference>
<dbReference type="GO" id="GO:0000162">
    <property type="term" value="P:L-tryptophan biosynthetic process"/>
    <property type="evidence" value="ECO:0007669"/>
    <property type="project" value="TreeGrafter"/>
</dbReference>
<dbReference type="Pfam" id="PF04715">
    <property type="entry name" value="Anth_synt_I_N"/>
    <property type="match status" value="1"/>
</dbReference>
<reference evidence="3 4" key="1">
    <citation type="submission" date="2019-07" db="EMBL/GenBank/DDBJ databases">
        <title>Analysis of the biochemical properties, biological activity and biotechnological potential of siderophores and biosurfactants produced by Antarctic psychrotolerant bacteria.</title>
        <authorList>
            <person name="Styczynski M."/>
            <person name="Krucon T."/>
            <person name="Decewicz P."/>
            <person name="Dziewit L."/>
        </authorList>
    </citation>
    <scope>NUCLEOTIDE SEQUENCE [LARGE SCALE GENOMIC DNA]</scope>
    <source>
        <strain evidence="3 4">ANT_H27</strain>
    </source>
</reference>
<sequence length="687" mass="72990">MPTPCLNVATSPVLVLGIDGRSGAGKSTLAAELATLLRRHREVALFHLEDIYPGWDGLAAGTAAYVTEVLEPLAAGRAASWDTWDWAAGTTGDRTTMETAPVIIIEGVGAGCAAARGLLDALIWVQVPDPVRKERALERDGEVFSAHWDRWAAQEETYLKRDAVPQHADITVHNRADGSAPEHLLRALAALQICHGVLAPERAQVAARAPEHHVFHAAPDAAALFNALHGTAEHAVLLESSNLSFTDPRQRNRYSLMAAADSDACATYEQRGGTGFLREGTATARITGGFFEWLSRAWEVPSPSSTDPLLPFAPGWLGYLGYELKRETGGSNNAAAALDPGSLADAVLIRPTRVIIIDHHTSTVHLLDAGSTDGTGFQARVGALLEGTLGADLVPGPLDPAPAFTVRDEAANYLAKVTAAQEQIRRGNSYEVCLTTALSCASVVCDPWENYLRLRAANPAPFAHYLRFGNAAAASTSPERFLAIGADGWMRAEPIKGTRPRGHTTQADAQLHRELASSPKDRAENIMIVDLLRNDLSHFAVPGSLSVPRLCEIESYASVHQMVSTIDALLRPGAPRAEAVAAAFPAGSMTGAPKVSTMEILDNLEDGVPRGMYSGAVGYFSATGSADLSVVIRTLVMTRAADAVSWDLSLGVGGAITADSDPQEEWDEVRTKAFGVLSALGSTFPDS</sequence>
<evidence type="ECO:0000259" key="2">
    <source>
        <dbReference type="Pfam" id="PF04715"/>
    </source>
</evidence>
<dbReference type="Proteomes" id="UP000323856">
    <property type="component" value="Unassembled WGS sequence"/>
</dbReference>
<accession>A0A5B0E6E6</accession>
<dbReference type="EMBL" id="VOBL01000022">
    <property type="protein sequence ID" value="KAA0973705.1"/>
    <property type="molecule type" value="Genomic_DNA"/>
</dbReference>
<evidence type="ECO:0000259" key="1">
    <source>
        <dbReference type="Pfam" id="PF00425"/>
    </source>
</evidence>
<gene>
    <name evidence="3" type="ORF">FQ154_16970</name>
</gene>
<comment type="caution">
    <text evidence="3">The sequence shown here is derived from an EMBL/GenBank/DDBJ whole genome shotgun (WGS) entry which is preliminary data.</text>
</comment>
<dbReference type="PRINTS" id="PR00095">
    <property type="entry name" value="ANTSNTHASEI"/>
</dbReference>
<dbReference type="PANTHER" id="PTHR11236">
    <property type="entry name" value="AMINOBENZOATE/ANTHRANILATE SYNTHASE"/>
    <property type="match status" value="1"/>
</dbReference>
<dbReference type="GO" id="GO:0008153">
    <property type="term" value="P:4-aminobenzoate biosynthetic process"/>
    <property type="evidence" value="ECO:0007669"/>
    <property type="project" value="TreeGrafter"/>
</dbReference>
<dbReference type="InterPro" id="IPR019999">
    <property type="entry name" value="Anth_synth_I-like"/>
</dbReference>
<dbReference type="InterPro" id="IPR015890">
    <property type="entry name" value="Chorismate_C"/>
</dbReference>
<dbReference type="Pfam" id="PF00425">
    <property type="entry name" value="Chorismate_bind"/>
    <property type="match status" value="1"/>
</dbReference>
<protein>
    <submittedName>
        <fullName evidence="3">Aminodeoxychorismate synthase component I</fullName>
    </submittedName>
</protein>
<dbReference type="Gene3D" id="3.60.120.10">
    <property type="entry name" value="Anthranilate synthase"/>
    <property type="match status" value="1"/>
</dbReference>
<evidence type="ECO:0000313" key="4">
    <source>
        <dbReference type="Proteomes" id="UP000323856"/>
    </source>
</evidence>
<organism evidence="3 4">
    <name type="scientific">Paeniglutamicibacter gangotriensis</name>
    <dbReference type="NCBI Taxonomy" id="254787"/>
    <lineage>
        <taxon>Bacteria</taxon>
        <taxon>Bacillati</taxon>
        <taxon>Actinomycetota</taxon>
        <taxon>Actinomycetes</taxon>
        <taxon>Micrococcales</taxon>
        <taxon>Micrococcaceae</taxon>
        <taxon>Paeniglutamicibacter</taxon>
    </lineage>
</organism>
<dbReference type="SUPFAM" id="SSF56322">
    <property type="entry name" value="ADC synthase"/>
    <property type="match status" value="1"/>
</dbReference>
<dbReference type="InterPro" id="IPR005801">
    <property type="entry name" value="ADC_synthase"/>
</dbReference>
<dbReference type="InterPro" id="IPR006805">
    <property type="entry name" value="Anth_synth_I_N"/>
</dbReference>
<proteinExistence type="predicted"/>